<keyword evidence="1" id="KW-1133">Transmembrane helix</keyword>
<evidence type="ECO:0000313" key="3">
    <source>
        <dbReference type="Proteomes" id="UP000824029"/>
    </source>
</evidence>
<evidence type="ECO:0008006" key="4">
    <source>
        <dbReference type="Google" id="ProtNLM"/>
    </source>
</evidence>
<keyword evidence="1" id="KW-0812">Transmembrane</keyword>
<feature type="transmembrane region" description="Helical" evidence="1">
    <location>
        <begin position="131"/>
        <end position="149"/>
    </location>
</feature>
<dbReference type="EMBL" id="DXBZ01000035">
    <property type="protein sequence ID" value="HIZ17803.1"/>
    <property type="molecule type" value="Genomic_DNA"/>
</dbReference>
<comment type="caution">
    <text evidence="2">The sequence shown here is derived from an EMBL/GenBank/DDBJ whole genome shotgun (WGS) entry which is preliminary data.</text>
</comment>
<evidence type="ECO:0000313" key="2">
    <source>
        <dbReference type="EMBL" id="HIZ17803.1"/>
    </source>
</evidence>
<accession>A0A9D2INP7</accession>
<feature type="transmembrane region" description="Helical" evidence="1">
    <location>
        <begin position="21"/>
        <end position="46"/>
    </location>
</feature>
<reference evidence="2" key="1">
    <citation type="journal article" date="2021" name="PeerJ">
        <title>Extensive microbial diversity within the chicken gut microbiome revealed by metagenomics and culture.</title>
        <authorList>
            <person name="Gilroy R."/>
            <person name="Ravi A."/>
            <person name="Getino M."/>
            <person name="Pursley I."/>
            <person name="Horton D.L."/>
            <person name="Alikhan N.F."/>
            <person name="Baker D."/>
            <person name="Gharbi K."/>
            <person name="Hall N."/>
            <person name="Watson M."/>
            <person name="Adriaenssens E.M."/>
            <person name="Foster-Nyarko E."/>
            <person name="Jarju S."/>
            <person name="Secka A."/>
            <person name="Antonio M."/>
            <person name="Oren A."/>
            <person name="Chaudhuri R.R."/>
            <person name="La Ragione R."/>
            <person name="Hildebrand F."/>
            <person name="Pallen M.J."/>
        </authorList>
    </citation>
    <scope>NUCLEOTIDE SEQUENCE</scope>
    <source>
        <strain evidence="2">ChiHecolR3B27-1887</strain>
    </source>
</reference>
<reference evidence="2" key="2">
    <citation type="submission" date="2021-04" db="EMBL/GenBank/DDBJ databases">
        <authorList>
            <person name="Gilroy R."/>
        </authorList>
    </citation>
    <scope>NUCLEOTIDE SEQUENCE</scope>
    <source>
        <strain evidence="2">ChiHecolR3B27-1887</strain>
    </source>
</reference>
<evidence type="ECO:0000256" key="1">
    <source>
        <dbReference type="SAM" id="Phobius"/>
    </source>
</evidence>
<dbReference type="AlphaFoldDB" id="A0A9D2INP7"/>
<feature type="transmembrane region" description="Helical" evidence="1">
    <location>
        <begin position="91"/>
        <end position="111"/>
    </location>
</feature>
<organism evidence="2 3">
    <name type="scientific">Candidatus Olsenella stercoravium</name>
    <dbReference type="NCBI Taxonomy" id="2838713"/>
    <lineage>
        <taxon>Bacteria</taxon>
        <taxon>Bacillati</taxon>
        <taxon>Actinomycetota</taxon>
        <taxon>Coriobacteriia</taxon>
        <taxon>Coriobacteriales</taxon>
        <taxon>Atopobiaceae</taxon>
        <taxon>Olsenella</taxon>
    </lineage>
</organism>
<dbReference type="Proteomes" id="UP000824029">
    <property type="component" value="Unassembled WGS sequence"/>
</dbReference>
<name>A0A9D2INP7_9ACTN</name>
<sequence>MTENILGEYRRAKRTALIGTICMYVMATLLAAVALVSGSALVRGALSHDTLALLRLLKHASAVVATVLLAEFLRNFGRSSSPFGRGQSARLVTAGLLLVLNTSLDLFGSSPSYDVQLLGGSLPMGATSQPGINPLMFSFAVFLFCLALVNRYGNLLKEDSDSIA</sequence>
<feature type="transmembrane region" description="Helical" evidence="1">
    <location>
        <begin position="52"/>
        <end position="70"/>
    </location>
</feature>
<keyword evidence="1" id="KW-0472">Membrane</keyword>
<proteinExistence type="predicted"/>
<gene>
    <name evidence="2" type="ORF">IAA22_01655</name>
</gene>
<protein>
    <recommendedName>
        <fullName evidence="4">DUF2975 domain-containing protein</fullName>
    </recommendedName>
</protein>